<dbReference type="PROSITE" id="PS51273">
    <property type="entry name" value="GATASE_TYPE_1"/>
    <property type="match status" value="1"/>
</dbReference>
<dbReference type="RefSeq" id="WP_108106660.1">
    <property type="nucleotide sequence ID" value="NZ_QASN01000014.1"/>
</dbReference>
<feature type="domain" description="Glutamine amidotransferase" evidence="1">
    <location>
        <begin position="22"/>
        <end position="178"/>
    </location>
</feature>
<dbReference type="CDD" id="cd01741">
    <property type="entry name" value="GATase1_1"/>
    <property type="match status" value="1"/>
</dbReference>
<dbReference type="Proteomes" id="UP000244064">
    <property type="component" value="Unassembled WGS sequence"/>
</dbReference>
<proteinExistence type="predicted"/>
<reference evidence="2 3" key="1">
    <citation type="submission" date="2018-04" db="EMBL/GenBank/DDBJ databases">
        <title>Pseudomonas sp. nov., isolated from mangrove soil.</title>
        <authorList>
            <person name="Chen C."/>
        </authorList>
    </citation>
    <scope>NUCLEOTIDE SEQUENCE [LARGE SCALE GENOMIC DNA]</scope>
    <source>
        <strain evidence="2 3">TC-11</strain>
    </source>
</reference>
<accession>A0A2T5PAI1</accession>
<dbReference type="AlphaFoldDB" id="A0A2T5PAI1"/>
<dbReference type="EMBL" id="QASN01000014">
    <property type="protein sequence ID" value="PTU74758.1"/>
    <property type="molecule type" value="Genomic_DNA"/>
</dbReference>
<dbReference type="InterPro" id="IPR029062">
    <property type="entry name" value="Class_I_gatase-like"/>
</dbReference>
<dbReference type="Gene3D" id="3.40.50.880">
    <property type="match status" value="1"/>
</dbReference>
<evidence type="ECO:0000313" key="2">
    <source>
        <dbReference type="EMBL" id="PTU74758.1"/>
    </source>
</evidence>
<dbReference type="InterPro" id="IPR017926">
    <property type="entry name" value="GATASE"/>
</dbReference>
<dbReference type="Pfam" id="PF00117">
    <property type="entry name" value="GATase"/>
    <property type="match status" value="1"/>
</dbReference>
<keyword evidence="3" id="KW-1185">Reference proteome</keyword>
<keyword evidence="2" id="KW-0808">Transferase</keyword>
<dbReference type="SUPFAM" id="SSF52317">
    <property type="entry name" value="Class I glutamine amidotransferase-like"/>
    <property type="match status" value="1"/>
</dbReference>
<dbReference type="PANTHER" id="PTHR42695">
    <property type="entry name" value="GLUTAMINE AMIDOTRANSFERASE YLR126C-RELATED"/>
    <property type="match status" value="1"/>
</dbReference>
<protein>
    <submittedName>
        <fullName evidence="2">Amidotransferase</fullName>
    </submittedName>
</protein>
<evidence type="ECO:0000259" key="1">
    <source>
        <dbReference type="Pfam" id="PF00117"/>
    </source>
</evidence>
<gene>
    <name evidence="2" type="ORF">DBO85_07590</name>
</gene>
<dbReference type="FunFam" id="3.40.50.880:FF:000033">
    <property type="entry name" value="Glutamine amidotransferase class-I"/>
    <property type="match status" value="1"/>
</dbReference>
<sequence>MRVQVLQHLPCEDIGSMRDWFASRGAQLDYTRFHQADACLPPLAGLDLIVVMGGPMSVNDEASLPWLIEEKRFLREAIDAGIAVLGICLGAQLIASALGARVKANPLKEIGWFSVWRSGVSPDGCFAFPERELLFHWHGETFELPPGAVRLALSDACSNQAFQYGSRVIGLQCHPEMTEDIIQALIKAFPDELQPGQPWVQSPTDLLAQPAASYKAGQRLVEWVLEYLLG</sequence>
<evidence type="ECO:0000313" key="3">
    <source>
        <dbReference type="Proteomes" id="UP000244064"/>
    </source>
</evidence>
<comment type="caution">
    <text evidence="2">The sequence shown here is derived from an EMBL/GenBank/DDBJ whole genome shotgun (WGS) entry which is preliminary data.</text>
</comment>
<organism evidence="2 3">
    <name type="scientific">Pseudomonas mangrovi</name>
    <dbReference type="NCBI Taxonomy" id="2161748"/>
    <lineage>
        <taxon>Bacteria</taxon>
        <taxon>Pseudomonadati</taxon>
        <taxon>Pseudomonadota</taxon>
        <taxon>Gammaproteobacteria</taxon>
        <taxon>Pseudomonadales</taxon>
        <taxon>Pseudomonadaceae</taxon>
        <taxon>Pseudomonas</taxon>
    </lineage>
</organism>
<dbReference type="GO" id="GO:0016740">
    <property type="term" value="F:transferase activity"/>
    <property type="evidence" value="ECO:0007669"/>
    <property type="project" value="UniProtKB-KW"/>
</dbReference>
<dbReference type="GO" id="GO:0005829">
    <property type="term" value="C:cytosol"/>
    <property type="evidence" value="ECO:0007669"/>
    <property type="project" value="TreeGrafter"/>
</dbReference>
<dbReference type="InterPro" id="IPR044992">
    <property type="entry name" value="ChyE-like"/>
</dbReference>
<dbReference type="OrthoDB" id="9813383at2"/>
<name>A0A2T5PAI1_9PSED</name>
<dbReference type="PANTHER" id="PTHR42695:SF5">
    <property type="entry name" value="GLUTAMINE AMIDOTRANSFERASE YLR126C-RELATED"/>
    <property type="match status" value="1"/>
</dbReference>